<sequence>MIVKCPTCKKPVEWSEKNPWRPFCSERCKLIDLGEWASDAYVIRGNSYAQTNESEADKLAQELFSHLEEEKKDSSGETK</sequence>
<dbReference type="InterPro" id="IPR013088">
    <property type="entry name" value="Znf_NHR/GATA"/>
</dbReference>
<keyword evidence="5" id="KW-1185">Reference proteome</keyword>
<comment type="subunit">
    <text evidence="3">Interacts with GyrB.</text>
</comment>
<evidence type="ECO:0000256" key="3">
    <source>
        <dbReference type="HAMAP-Rule" id="MF_00649"/>
    </source>
</evidence>
<dbReference type="EMBL" id="JACJKX010000005">
    <property type="protein sequence ID" value="MBM6928391.1"/>
    <property type="molecule type" value="Genomic_DNA"/>
</dbReference>
<reference evidence="4 5" key="1">
    <citation type="journal article" date="2021" name="Sci. Rep.">
        <title>The distribution of antibiotic resistance genes in chicken gut microbiota commensals.</title>
        <authorList>
            <person name="Juricova H."/>
            <person name="Matiasovicova J."/>
            <person name="Kubasova T."/>
            <person name="Cejkova D."/>
            <person name="Rychlik I."/>
        </authorList>
    </citation>
    <scope>NUCLEOTIDE SEQUENCE [LARGE SCALE GENOMIC DNA]</scope>
    <source>
        <strain evidence="4 5">An562</strain>
    </source>
</reference>
<comment type="caution">
    <text evidence="4">The sequence shown here is derived from an EMBL/GenBank/DDBJ whole genome shotgun (WGS) entry which is preliminary data.</text>
</comment>
<accession>A0ABS2GUA9</accession>
<evidence type="ECO:0000313" key="5">
    <source>
        <dbReference type="Proteomes" id="UP000777002"/>
    </source>
</evidence>
<dbReference type="PANTHER" id="PTHR36150:SF1">
    <property type="entry name" value="DNA GYRASE INHIBITOR YACG"/>
    <property type="match status" value="1"/>
</dbReference>
<evidence type="ECO:0000313" key="4">
    <source>
        <dbReference type="EMBL" id="MBM6928391.1"/>
    </source>
</evidence>
<dbReference type="InterPro" id="IPR005584">
    <property type="entry name" value="DNA_gyrase_inhibitor_YacG"/>
</dbReference>
<comment type="similarity">
    <text evidence="3">Belongs to the DNA gyrase inhibitor YacG family.</text>
</comment>
<feature type="binding site" evidence="3">
    <location>
        <position position="8"/>
    </location>
    <ligand>
        <name>Zn(2+)</name>
        <dbReference type="ChEBI" id="CHEBI:29105"/>
    </ligand>
</feature>
<name>A0ABS2GUA9_9BURK</name>
<dbReference type="PANTHER" id="PTHR36150">
    <property type="entry name" value="DNA GYRASE INHIBITOR YACG"/>
    <property type="match status" value="1"/>
</dbReference>
<feature type="binding site" evidence="3">
    <location>
        <position position="24"/>
    </location>
    <ligand>
        <name>Zn(2+)</name>
        <dbReference type="ChEBI" id="CHEBI:29105"/>
    </ligand>
</feature>
<dbReference type="Gene3D" id="3.30.50.10">
    <property type="entry name" value="Erythroid Transcription Factor GATA-1, subunit A"/>
    <property type="match status" value="1"/>
</dbReference>
<gene>
    <name evidence="3 4" type="primary">yacG</name>
    <name evidence="4" type="ORF">H5985_03805</name>
</gene>
<keyword evidence="1 3" id="KW-0479">Metal-binding</keyword>
<dbReference type="SUPFAM" id="SSF57716">
    <property type="entry name" value="Glucocorticoid receptor-like (DNA-binding domain)"/>
    <property type="match status" value="1"/>
</dbReference>
<dbReference type="RefSeq" id="WP_205049990.1">
    <property type="nucleotide sequence ID" value="NZ_JACJKX010000005.1"/>
</dbReference>
<comment type="function">
    <text evidence="3">Inhibits all the catalytic activities of DNA gyrase by preventing its interaction with DNA. Acts by binding directly to the C-terminal domain of GyrB, which probably disrupts DNA binding by the gyrase.</text>
</comment>
<dbReference type="Pfam" id="PF03884">
    <property type="entry name" value="YacG"/>
    <property type="match status" value="1"/>
</dbReference>
<evidence type="ECO:0000256" key="2">
    <source>
        <dbReference type="ARBA" id="ARBA00022833"/>
    </source>
</evidence>
<proteinExistence type="inferred from homology"/>
<dbReference type="Proteomes" id="UP000777002">
    <property type="component" value="Unassembled WGS sequence"/>
</dbReference>
<protein>
    <recommendedName>
        <fullName evidence="3">DNA gyrase inhibitor YacG</fullName>
    </recommendedName>
</protein>
<feature type="binding site" evidence="3">
    <location>
        <position position="28"/>
    </location>
    <ligand>
        <name>Zn(2+)</name>
        <dbReference type="ChEBI" id="CHEBI:29105"/>
    </ligand>
</feature>
<keyword evidence="2 3" id="KW-0862">Zinc</keyword>
<organism evidence="4 5">
    <name type="scientific">Parasutterella secunda</name>
    <dbReference type="NCBI Taxonomy" id="626947"/>
    <lineage>
        <taxon>Bacteria</taxon>
        <taxon>Pseudomonadati</taxon>
        <taxon>Pseudomonadota</taxon>
        <taxon>Betaproteobacteria</taxon>
        <taxon>Burkholderiales</taxon>
        <taxon>Sutterellaceae</taxon>
        <taxon>Parasutterella</taxon>
    </lineage>
</organism>
<evidence type="ECO:0000256" key="1">
    <source>
        <dbReference type="ARBA" id="ARBA00022723"/>
    </source>
</evidence>
<dbReference type="HAMAP" id="MF_00649">
    <property type="entry name" value="DNA_gyrase_inhibitor_YacG"/>
    <property type="match status" value="1"/>
</dbReference>
<feature type="binding site" evidence="3">
    <location>
        <position position="5"/>
    </location>
    <ligand>
        <name>Zn(2+)</name>
        <dbReference type="ChEBI" id="CHEBI:29105"/>
    </ligand>
</feature>
<dbReference type="NCBIfam" id="NF001638">
    <property type="entry name" value="PRK00418.1"/>
    <property type="match status" value="1"/>
</dbReference>
<comment type="cofactor">
    <cofactor evidence="3">
        <name>Zn(2+)</name>
        <dbReference type="ChEBI" id="CHEBI:29105"/>
    </cofactor>
    <text evidence="3">Binds 1 zinc ion.</text>
</comment>